<evidence type="ECO:0000256" key="3">
    <source>
        <dbReference type="ARBA" id="ARBA00023163"/>
    </source>
</evidence>
<protein>
    <recommendedName>
        <fullName evidence="8">Transcriptional regulator of RNA polII, SAGA, subunit-domain-containing protein</fullName>
    </recommendedName>
</protein>
<proteinExistence type="predicted"/>
<dbReference type="Pfam" id="PF12767">
    <property type="entry name" value="SAGA-Tad1"/>
    <property type="match status" value="1"/>
</dbReference>
<dbReference type="EMBL" id="JACAZI010000008">
    <property type="protein sequence ID" value="KAF7353678.1"/>
    <property type="molecule type" value="Genomic_DNA"/>
</dbReference>
<evidence type="ECO:0000313" key="6">
    <source>
        <dbReference type="EMBL" id="KAF7353678.1"/>
    </source>
</evidence>
<dbReference type="PANTHER" id="PTHR21277:SF5">
    <property type="entry name" value="TRANSCRIPTIONAL ADAPTER 1"/>
    <property type="match status" value="1"/>
</dbReference>
<comment type="subcellular location">
    <subcellularLocation>
        <location evidence="1">Nucleus</location>
    </subcellularLocation>
</comment>
<dbReference type="GO" id="GO:0005634">
    <property type="term" value="C:nucleus"/>
    <property type="evidence" value="ECO:0007669"/>
    <property type="project" value="UniProtKB-SubCell"/>
</dbReference>
<evidence type="ECO:0000256" key="1">
    <source>
        <dbReference type="ARBA" id="ARBA00004123"/>
    </source>
</evidence>
<keyword evidence="7" id="KW-1185">Reference proteome</keyword>
<evidence type="ECO:0000256" key="2">
    <source>
        <dbReference type="ARBA" id="ARBA00023015"/>
    </source>
</evidence>
<dbReference type="GO" id="GO:0000124">
    <property type="term" value="C:SAGA complex"/>
    <property type="evidence" value="ECO:0007669"/>
    <property type="project" value="UniProtKB-ARBA"/>
</dbReference>
<feature type="region of interest" description="Disordered" evidence="5">
    <location>
        <begin position="72"/>
        <end position="96"/>
    </location>
</feature>
<dbReference type="OrthoDB" id="10264870at2759"/>
<keyword evidence="2" id="KW-0805">Transcription regulation</keyword>
<dbReference type="GO" id="GO:0006357">
    <property type="term" value="P:regulation of transcription by RNA polymerase II"/>
    <property type="evidence" value="ECO:0007669"/>
    <property type="project" value="TreeGrafter"/>
</dbReference>
<dbReference type="InterPro" id="IPR024738">
    <property type="entry name" value="Hfi1/Tada1"/>
</dbReference>
<evidence type="ECO:0008006" key="8">
    <source>
        <dbReference type="Google" id="ProtNLM"/>
    </source>
</evidence>
<evidence type="ECO:0000256" key="5">
    <source>
        <dbReference type="SAM" id="MobiDB-lite"/>
    </source>
</evidence>
<dbReference type="GO" id="GO:0003713">
    <property type="term" value="F:transcription coactivator activity"/>
    <property type="evidence" value="ECO:0007669"/>
    <property type="project" value="TreeGrafter"/>
</dbReference>
<gene>
    <name evidence="6" type="ORF">MVEN_01052700</name>
</gene>
<dbReference type="PANTHER" id="PTHR21277">
    <property type="entry name" value="TRANSCRIPTIONAL ADAPTER 1"/>
    <property type="match status" value="1"/>
</dbReference>
<reference evidence="6" key="1">
    <citation type="submission" date="2020-05" db="EMBL/GenBank/DDBJ databases">
        <title>Mycena genomes resolve the evolution of fungal bioluminescence.</title>
        <authorList>
            <person name="Tsai I.J."/>
        </authorList>
    </citation>
    <scope>NUCLEOTIDE SEQUENCE</scope>
    <source>
        <strain evidence="6">CCC161011</strain>
    </source>
</reference>
<evidence type="ECO:0000256" key="4">
    <source>
        <dbReference type="ARBA" id="ARBA00023242"/>
    </source>
</evidence>
<organism evidence="6 7">
    <name type="scientific">Mycena venus</name>
    <dbReference type="NCBI Taxonomy" id="2733690"/>
    <lineage>
        <taxon>Eukaryota</taxon>
        <taxon>Fungi</taxon>
        <taxon>Dikarya</taxon>
        <taxon>Basidiomycota</taxon>
        <taxon>Agaricomycotina</taxon>
        <taxon>Agaricomycetes</taxon>
        <taxon>Agaricomycetidae</taxon>
        <taxon>Agaricales</taxon>
        <taxon>Marasmiineae</taxon>
        <taxon>Mycenaceae</taxon>
        <taxon>Mycena</taxon>
    </lineage>
</organism>
<dbReference type="AlphaFoldDB" id="A0A8H6Y5J9"/>
<evidence type="ECO:0000313" key="7">
    <source>
        <dbReference type="Proteomes" id="UP000620124"/>
    </source>
</evidence>
<name>A0A8H6Y5J9_9AGAR</name>
<keyword evidence="4" id="KW-0539">Nucleus</keyword>
<sequence length="388" mass="42603">MSLSSTSTLKTQLKGHLGPKADLYFSTLNLFVTGQTSRTEFDESIRVILDTPNLVQLHNALIISLFDATTHKRPPSPTALPRPKPPARKRRRVLPYQGPAEDLDALSLRSARLKRWALSIGKRERERLKSFQASPLDARPLLSDEISAERGVTLLNERGNPPGSHMPVHLAATAGAPTVQHIADRMNLICAQNNLAAPSRAVPSLMNLACEAMLKQLLTHALTLTSTSQTISSITPSSTSRTTHARTQPVLTTSSFNTLFTVSPADLPNKSAAALRLGFMGDEDGQGDIDRDVVLLKDREVRDQRWQIVALLGERSTVREVLRGEDGGFVGWACIDGFSAFVYYSATCSRAHTRQKFTINGRACSMSNSARASYRRLANFKVPLSPYM</sequence>
<accession>A0A8H6Y5J9</accession>
<feature type="compositionally biased region" description="Pro residues" evidence="5">
    <location>
        <begin position="75"/>
        <end position="84"/>
    </location>
</feature>
<comment type="caution">
    <text evidence="6">The sequence shown here is derived from an EMBL/GenBank/DDBJ whole genome shotgun (WGS) entry which is preliminary data.</text>
</comment>
<keyword evidence="3" id="KW-0804">Transcription</keyword>
<dbReference type="Proteomes" id="UP000620124">
    <property type="component" value="Unassembled WGS sequence"/>
</dbReference>